<dbReference type="AlphaFoldDB" id="A0A1D8ACU1"/>
<geneLocation type="plasmid" evidence="2 3">
    <name>pSA1</name>
</geneLocation>
<dbReference type="PANTHER" id="PTHR40469">
    <property type="entry name" value="SECRETED GLYCOSYL HYDROLASE"/>
    <property type="match status" value="1"/>
</dbReference>
<dbReference type="SUPFAM" id="SSF52317">
    <property type="entry name" value="Class I glutamine amidotransferase-like"/>
    <property type="match status" value="1"/>
</dbReference>
<keyword evidence="3" id="KW-1185">Reference proteome</keyword>
<dbReference type="EMBL" id="CP017076">
    <property type="protein sequence ID" value="AOR79946.1"/>
    <property type="molecule type" value="Genomic_DNA"/>
</dbReference>
<organism evidence="2 3">
    <name type="scientific">Novosphingobium resinovorum</name>
    <dbReference type="NCBI Taxonomy" id="158500"/>
    <lineage>
        <taxon>Bacteria</taxon>
        <taxon>Pseudomonadati</taxon>
        <taxon>Pseudomonadota</taxon>
        <taxon>Alphaproteobacteria</taxon>
        <taxon>Sphingomonadales</taxon>
        <taxon>Sphingomonadaceae</taxon>
        <taxon>Novosphingobium</taxon>
    </lineage>
</organism>
<dbReference type="InterPro" id="IPR029010">
    <property type="entry name" value="ThuA-like"/>
</dbReference>
<keyword evidence="2" id="KW-0614">Plasmid</keyword>
<dbReference type="Gene3D" id="3.40.50.880">
    <property type="match status" value="1"/>
</dbReference>
<dbReference type="Proteomes" id="UP000094626">
    <property type="component" value="Plasmid pSA1"/>
</dbReference>
<reference evidence="3" key="1">
    <citation type="journal article" date="2017" name="J. Biotechnol.">
        <title>Complete genome sequence of Novosphingobium resinovorum SA1, a versatile xenobiotic-degrading bacterium capable of utilizing sulfanilic acid.</title>
        <authorList>
            <person name="Hegedus B."/>
            <person name="Kos P.B."/>
            <person name="Balint B."/>
            <person name="Maroti G."/>
            <person name="Gan H.M."/>
            <person name="Perei K."/>
            <person name="Rakhely G."/>
        </authorList>
    </citation>
    <scope>NUCLEOTIDE SEQUENCE [LARGE SCALE GENOMIC DNA]</scope>
    <source>
        <strain evidence="3">SA1</strain>
    </source>
</reference>
<feature type="domain" description="ThuA-like" evidence="1">
    <location>
        <begin position="23"/>
        <end position="206"/>
    </location>
</feature>
<dbReference type="InterPro" id="IPR029062">
    <property type="entry name" value="Class_I_gatase-like"/>
</dbReference>
<name>A0A1D8ACU1_9SPHN</name>
<dbReference type="KEGG" id="nre:BES08_24730"/>
<accession>A0A1D8ACU1</accession>
<dbReference type="PANTHER" id="PTHR40469:SF2">
    <property type="entry name" value="GALACTOSE-BINDING DOMAIN-LIKE SUPERFAMILY PROTEIN"/>
    <property type="match status" value="1"/>
</dbReference>
<proteinExistence type="predicted"/>
<evidence type="ECO:0000313" key="3">
    <source>
        <dbReference type="Proteomes" id="UP000094626"/>
    </source>
</evidence>
<dbReference type="OrthoDB" id="9785923at2"/>
<gene>
    <name evidence="2" type="ORF">BES08_24730</name>
</gene>
<protein>
    <submittedName>
        <fullName evidence="2">Trehalose utilization</fullName>
    </submittedName>
</protein>
<sequence length="244" mass="27331">MKVHLIAAGKFHDIDYARLELLKLLAETPRIRASVASDYADLASLAAADLLITYTCDLVPTRGEEVAALEAFLARGGRWLALHGTNAVLRFGADGVVDTPDEVPTFTGLLGTRFAGHPPIAPFKVFVTRGDHEMTQGLRDFRVEDELYLTHRTADIDVLLHTSFTGRCDEFRDADWDEAEVPVLYERKVGEGAILYLTLGHCRGHYDLLPVSPFWPHPQRCSWNYPVFHELLRRGIRWGLAHAA</sequence>
<dbReference type="Pfam" id="PF06283">
    <property type="entry name" value="ThuA"/>
    <property type="match status" value="1"/>
</dbReference>
<dbReference type="RefSeq" id="WP_069709554.1">
    <property type="nucleotide sequence ID" value="NZ_CP017076.1"/>
</dbReference>
<evidence type="ECO:0000313" key="2">
    <source>
        <dbReference type="EMBL" id="AOR79946.1"/>
    </source>
</evidence>
<evidence type="ECO:0000259" key="1">
    <source>
        <dbReference type="Pfam" id="PF06283"/>
    </source>
</evidence>